<sequence>MLTSPLNSARGRPAAPVGGDPLLHPKGGVVKLEMMQKQLLRAEAAAEMESAVCRGDLAAFETRLDHWRSAGVVPGSSGGTSFSFIASAGSKSARSDVVRQWDVVDSPSEPE</sequence>
<evidence type="ECO:0000313" key="3">
    <source>
        <dbReference type="Proteomes" id="UP000037460"/>
    </source>
</evidence>
<accession>A0A0M0J919</accession>
<gene>
    <name evidence="2" type="ORF">Ctob_003258</name>
</gene>
<evidence type="ECO:0000313" key="2">
    <source>
        <dbReference type="EMBL" id="KOO22950.1"/>
    </source>
</evidence>
<feature type="region of interest" description="Disordered" evidence="1">
    <location>
        <begin position="1"/>
        <end position="23"/>
    </location>
</feature>
<dbReference type="AlphaFoldDB" id="A0A0M0J919"/>
<keyword evidence="3" id="KW-1185">Reference proteome</keyword>
<name>A0A0M0J919_9EUKA</name>
<organism evidence="2 3">
    <name type="scientific">Chrysochromulina tobinii</name>
    <dbReference type="NCBI Taxonomy" id="1460289"/>
    <lineage>
        <taxon>Eukaryota</taxon>
        <taxon>Haptista</taxon>
        <taxon>Haptophyta</taxon>
        <taxon>Prymnesiophyceae</taxon>
        <taxon>Prymnesiales</taxon>
        <taxon>Chrysochromulinaceae</taxon>
        <taxon>Chrysochromulina</taxon>
    </lineage>
</organism>
<proteinExistence type="predicted"/>
<dbReference type="Proteomes" id="UP000037460">
    <property type="component" value="Unassembled WGS sequence"/>
</dbReference>
<evidence type="ECO:0000256" key="1">
    <source>
        <dbReference type="SAM" id="MobiDB-lite"/>
    </source>
</evidence>
<protein>
    <submittedName>
        <fullName evidence="2">Uncharacterized protein</fullName>
    </submittedName>
</protein>
<comment type="caution">
    <text evidence="2">The sequence shown here is derived from an EMBL/GenBank/DDBJ whole genome shotgun (WGS) entry which is preliminary data.</text>
</comment>
<dbReference type="EMBL" id="JWZX01003235">
    <property type="protein sequence ID" value="KOO22950.1"/>
    <property type="molecule type" value="Genomic_DNA"/>
</dbReference>
<reference evidence="3" key="1">
    <citation type="journal article" date="2015" name="PLoS Genet.">
        <title>Genome Sequence and Transcriptome Analyses of Chrysochromulina tobin: Metabolic Tools for Enhanced Algal Fitness in the Prominent Order Prymnesiales (Haptophyceae).</title>
        <authorList>
            <person name="Hovde B.T."/>
            <person name="Deodato C.R."/>
            <person name="Hunsperger H.M."/>
            <person name="Ryken S.A."/>
            <person name="Yost W."/>
            <person name="Jha R.K."/>
            <person name="Patterson J."/>
            <person name="Monnat R.J. Jr."/>
            <person name="Barlow S.B."/>
            <person name="Starkenburg S.R."/>
            <person name="Cattolico R.A."/>
        </authorList>
    </citation>
    <scope>NUCLEOTIDE SEQUENCE</scope>
    <source>
        <strain evidence="3">CCMP291</strain>
    </source>
</reference>